<dbReference type="AlphaFoldDB" id="A0AAE8M8Y4"/>
<dbReference type="EMBL" id="ONZP01000212">
    <property type="protein sequence ID" value="SPJ77999.1"/>
    <property type="molecule type" value="Genomic_DNA"/>
</dbReference>
<sequence length="698" mass="81002">MPRRCAPLHCRSGMRPVSSSPEGIWVTNAMLARAIERFHHVYPVPRRSLSACPGPLESRRRMGKRHMTAIIPDSHASPFPWTFPWTIELPTSLGEWSWEAPVPRENRHKKTVGLLERFLRNLEDDQTIDTTPLHQTAAVTPVGQAIVELNKHLALLPELDDARVVFKACESYVLDVMIMIEEKTISSDDLLLTLDPFDENIKRRASAEVLDNVLSRQWIYIIHCIYDTRKGGYLDLYGGEVWLQCLKRVFRMTPQPLTFDFLDELLRLTRLYPKVTVEFNDYYDLMRSHLLLETSQSQQHPDSQPVSTHLLRRNIYLSRMFVLENSTPIITYEQACQSWIEMGKDDIERRTITFHMMLKLASTPGLDSKHFAILVNNIHATQGWTETEVWQFLALRLMKASRWKLPPEYLMRWLEMPTPLHSWAALVHSGFHRQARKRKVNFSTLLSTSDAFGHLDTLMKAVRLMKNHKKCVSEMIRREQNPVFALTVWEAYNEGMETPDKLPWHIWVRHAEFLITDPAIPVGVIWKIAEFHPNNVGIKLRHPKKWNIVYAMDFLAVIGQLYMKRPDLTIRTRLRYIEQAISLGKACRQPMSQSLIQLYAEIQLKDLEIGKMGRKSRLQYLVGKIEEFYGKDQAEKVAVTLDGWRHSNKTRGTILVPIIAKSEEAQEVQDKKEDESLEIQMKAQRRQAQAVTKGNASF</sequence>
<evidence type="ECO:0000313" key="2">
    <source>
        <dbReference type="Proteomes" id="UP001187734"/>
    </source>
</evidence>
<reference evidence="1" key="1">
    <citation type="submission" date="2018-03" db="EMBL/GenBank/DDBJ databases">
        <authorList>
            <person name="Guldener U."/>
        </authorList>
    </citation>
    <scope>NUCLEOTIDE SEQUENCE</scope>
</reference>
<gene>
    <name evidence="1" type="ORF">FTOL_06388</name>
</gene>
<accession>A0AAE8M8Y4</accession>
<protein>
    <submittedName>
        <fullName evidence="1">Uncharacterized protein</fullName>
    </submittedName>
</protein>
<keyword evidence="2" id="KW-1185">Reference proteome</keyword>
<organism evidence="1 2">
    <name type="scientific">Fusarium torulosum</name>
    <dbReference type="NCBI Taxonomy" id="33205"/>
    <lineage>
        <taxon>Eukaryota</taxon>
        <taxon>Fungi</taxon>
        <taxon>Dikarya</taxon>
        <taxon>Ascomycota</taxon>
        <taxon>Pezizomycotina</taxon>
        <taxon>Sordariomycetes</taxon>
        <taxon>Hypocreomycetidae</taxon>
        <taxon>Hypocreales</taxon>
        <taxon>Nectriaceae</taxon>
        <taxon>Fusarium</taxon>
    </lineage>
</organism>
<evidence type="ECO:0000313" key="1">
    <source>
        <dbReference type="EMBL" id="SPJ77999.1"/>
    </source>
</evidence>
<comment type="caution">
    <text evidence="1">The sequence shown here is derived from an EMBL/GenBank/DDBJ whole genome shotgun (WGS) entry which is preliminary data.</text>
</comment>
<name>A0AAE8M8Y4_9HYPO</name>
<dbReference type="Proteomes" id="UP001187734">
    <property type="component" value="Unassembled WGS sequence"/>
</dbReference>
<proteinExistence type="predicted"/>